<keyword evidence="2" id="KW-1185">Reference proteome</keyword>
<protein>
    <submittedName>
        <fullName evidence="1">Thioredoxin family protein</fullName>
    </submittedName>
</protein>
<dbReference type="InterPro" id="IPR036249">
    <property type="entry name" value="Thioredoxin-like_sf"/>
</dbReference>
<dbReference type="CDD" id="cd02947">
    <property type="entry name" value="TRX_family"/>
    <property type="match status" value="1"/>
</dbReference>
<comment type="caution">
    <text evidence="1">The sequence shown here is derived from an EMBL/GenBank/DDBJ whole genome shotgun (WGS) entry which is preliminary data.</text>
</comment>
<dbReference type="Proteomes" id="UP000321638">
    <property type="component" value="Unassembled WGS sequence"/>
</dbReference>
<gene>
    <name evidence="1" type="ORF">FHP25_36685</name>
</gene>
<name>A0A5C8PAD2_9HYPH</name>
<evidence type="ECO:0000313" key="1">
    <source>
        <dbReference type="EMBL" id="TXL69981.1"/>
    </source>
</evidence>
<accession>A0A5C8PAD2</accession>
<proteinExistence type="predicted"/>
<dbReference type="OrthoDB" id="5240640at2"/>
<evidence type="ECO:0000313" key="2">
    <source>
        <dbReference type="Proteomes" id="UP000321638"/>
    </source>
</evidence>
<dbReference type="Gene3D" id="3.40.30.10">
    <property type="entry name" value="Glutaredoxin"/>
    <property type="match status" value="1"/>
</dbReference>
<dbReference type="AlphaFoldDB" id="A0A5C8PAD2"/>
<dbReference type="SUPFAM" id="SSF52833">
    <property type="entry name" value="Thioredoxin-like"/>
    <property type="match status" value="1"/>
</dbReference>
<sequence length="480" mass="51079">MNAPPADGFVVFAKEECHTCQLVTPVLRALSRSDQKLAIYTQDDPAFPAGLAVIDDTALEQSFHHDIETVPTLIRFSAGCEVARTVGWDRAEWERITGLQGLGEGLPGFQPGCGSRSREPGVHEHLVARFGNPGLGARKVTLGEFDDEAEACFDRGWTDGLPVVAPTDARILRMLAGTSRKPDEVVGLIPPNLAPCTVEKVAINAVMAGCKPEYMPVVLAVVEAALDPVFTMHGLLCTTCFSGPVIVVNGPITRAIGMNWGINALGQGNRANLTIGRALQLIIRNVGGGRPGEIDRSTIGSPGKISCCFAEDETDPAWQPLSVARGIAPGRNAVTLFQGYGLQACMDQRSRTAEELSRSLALSLSAVMHPKLYSATAAMLVLSPEHYAIFRAAGWDRARIEDSLLANSTRPGKDLVAGAQGIAEGMPAKFADMMVPKFWRGGLLVVRAGGPAGLFSGILAGWPGTGIRDQTQPVTREIKP</sequence>
<reference evidence="1 2" key="1">
    <citation type="submission" date="2019-06" db="EMBL/GenBank/DDBJ databases">
        <title>New taxonomy in bacterial strain CC-CFT640, isolated from vineyard.</title>
        <authorList>
            <person name="Lin S.-Y."/>
            <person name="Tsai C.-F."/>
            <person name="Young C.-C."/>
        </authorList>
    </citation>
    <scope>NUCLEOTIDE SEQUENCE [LARGE SCALE GENOMIC DNA]</scope>
    <source>
        <strain evidence="1 2">CC-CFT640</strain>
    </source>
</reference>
<dbReference type="EMBL" id="VDUZ01000068">
    <property type="protein sequence ID" value="TXL69981.1"/>
    <property type="molecule type" value="Genomic_DNA"/>
</dbReference>
<organism evidence="1 2">
    <name type="scientific">Vineibacter terrae</name>
    <dbReference type="NCBI Taxonomy" id="2586908"/>
    <lineage>
        <taxon>Bacteria</taxon>
        <taxon>Pseudomonadati</taxon>
        <taxon>Pseudomonadota</taxon>
        <taxon>Alphaproteobacteria</taxon>
        <taxon>Hyphomicrobiales</taxon>
        <taxon>Vineibacter</taxon>
    </lineage>
</organism>